<dbReference type="PANTHER" id="PTHR19849">
    <property type="entry name" value="PHOSPHOLIPASE A-2-ACTIVATING PROTEIN"/>
    <property type="match status" value="1"/>
</dbReference>
<dbReference type="GO" id="GO:0043161">
    <property type="term" value="P:proteasome-mediated ubiquitin-dependent protein catabolic process"/>
    <property type="evidence" value="ECO:0007669"/>
    <property type="project" value="TreeGrafter"/>
</dbReference>
<dbReference type="GO" id="GO:0005634">
    <property type="term" value="C:nucleus"/>
    <property type="evidence" value="ECO:0007669"/>
    <property type="project" value="TreeGrafter"/>
</dbReference>
<keyword evidence="10" id="KW-1185">Reference proteome</keyword>
<evidence type="ECO:0000256" key="3">
    <source>
        <dbReference type="ARBA" id="ARBA00022574"/>
    </source>
</evidence>
<dbReference type="InterPro" id="IPR011989">
    <property type="entry name" value="ARM-like"/>
</dbReference>
<dbReference type="Gene3D" id="2.130.10.10">
    <property type="entry name" value="YVTN repeat-like/Quinoprotein amine dehydrogenase"/>
    <property type="match status" value="1"/>
</dbReference>
<protein>
    <submittedName>
        <fullName evidence="9">1374_t:CDS:1</fullName>
    </submittedName>
</protein>
<dbReference type="Gene3D" id="1.25.10.10">
    <property type="entry name" value="Leucine-rich Repeat Variant"/>
    <property type="match status" value="1"/>
</dbReference>
<dbReference type="PANTHER" id="PTHR19849:SF0">
    <property type="entry name" value="PHOSPHOLIPASE A-2-ACTIVATING PROTEIN"/>
    <property type="match status" value="1"/>
</dbReference>
<evidence type="ECO:0000313" key="9">
    <source>
        <dbReference type="EMBL" id="CAG8434421.1"/>
    </source>
</evidence>
<dbReference type="CDD" id="cd00200">
    <property type="entry name" value="WD40"/>
    <property type="match status" value="1"/>
</dbReference>
<evidence type="ECO:0000256" key="1">
    <source>
        <dbReference type="ARBA" id="ARBA00004496"/>
    </source>
</evidence>
<dbReference type="GO" id="GO:0005737">
    <property type="term" value="C:cytoplasm"/>
    <property type="evidence" value="ECO:0007669"/>
    <property type="project" value="UniProtKB-SubCell"/>
</dbReference>
<dbReference type="GO" id="GO:0010992">
    <property type="term" value="P:ubiquitin recycling"/>
    <property type="evidence" value="ECO:0007669"/>
    <property type="project" value="TreeGrafter"/>
</dbReference>
<dbReference type="InterPro" id="IPR013535">
    <property type="entry name" value="PUL_dom"/>
</dbReference>
<dbReference type="SMART" id="SM00320">
    <property type="entry name" value="WD40"/>
    <property type="match status" value="6"/>
</dbReference>
<accession>A0A9N8V2P4</accession>
<organism evidence="9 10">
    <name type="scientific">Diversispora eburnea</name>
    <dbReference type="NCBI Taxonomy" id="1213867"/>
    <lineage>
        <taxon>Eukaryota</taxon>
        <taxon>Fungi</taxon>
        <taxon>Fungi incertae sedis</taxon>
        <taxon>Mucoromycota</taxon>
        <taxon>Glomeromycotina</taxon>
        <taxon>Glomeromycetes</taxon>
        <taxon>Diversisporales</taxon>
        <taxon>Diversisporaceae</taxon>
        <taxon>Diversispora</taxon>
    </lineage>
</organism>
<keyword evidence="3 5" id="KW-0853">WD repeat</keyword>
<dbReference type="PROSITE" id="PS50082">
    <property type="entry name" value="WD_REPEATS_2"/>
    <property type="match status" value="5"/>
</dbReference>
<feature type="repeat" description="WD" evidence="5">
    <location>
        <begin position="204"/>
        <end position="235"/>
    </location>
</feature>
<dbReference type="EMBL" id="CAJVPK010000025">
    <property type="protein sequence ID" value="CAG8434421.1"/>
    <property type="molecule type" value="Genomic_DNA"/>
</dbReference>
<comment type="subcellular location">
    <subcellularLocation>
        <location evidence="1">Cytoplasm</location>
    </subcellularLocation>
</comment>
<dbReference type="Pfam" id="PF08324">
    <property type="entry name" value="PUL"/>
    <property type="match status" value="1"/>
</dbReference>
<feature type="domain" description="PUL" evidence="8">
    <location>
        <begin position="484"/>
        <end position="744"/>
    </location>
</feature>
<sequence>MSTFKLSAILSGHESDVKALRSPSNDFVVTSSRDRTVRLWTRISSNDFTESKTFLGHNEFVNSVAYLPPNAEYPSGLIISGSNDKTINVFDIEASHEPIRTLIGHTGNVCSLDVTPSGFIVSGSWDKTAKIWKSWMESYTLTGHSQAVWSVMSVNDNLIFTGSADKTIIKWENGRRVQTLKGHTDCVRDLVLLPNIGQCVQELSDQHTQFIYSLSILPTGEIISGGEDRSVRVWKDGQCIQTIFHPATSVWCVDTMPNGDIISGSSDGVVRIFTRSPERVAEQNVLKDFENQVSQHAIPANQIGDIKKDELPGPEALDIPGKKDGQVIMVRIGDSVEAHQWSNSDSTWNKIGDVVDAVGQGKKKIFNGKEYDYIFDVDIGDGVPPLKLPYNVTDNPYNAAQQFIWANELPQDYLDQIADFITKNAGGFSLGSGPQYSDPFTGTDRYTPGGSTSNTSAHSQPSSSSTLATGIDPWTRPAPTPTTSTTSSRSYLSFRGANLQNILNKINQINKDLQEKDPTNDIVLTSEELNSLQNLSKFLQNPSLMLNHQSGFNTIRKISTQWLPSNRFPGIDLLRLLILYSPIPAKYEDSSGNIVRFIINSANINSWSKDSKPTKEQEINTMLGLRAFVNLFEIKEGNNVLRHESSKIVDLISPIWNQTTNKNLLLFKTNPDEDVMLQIMATLNELLDSETDSETIYRSLITQNQAAKEAAVILDVKNVVKQISKEAKEEKRINQVIGELNQLI</sequence>
<dbReference type="InterPro" id="IPR036322">
    <property type="entry name" value="WD40_repeat_dom_sf"/>
</dbReference>
<dbReference type="Gene3D" id="3.10.20.870">
    <property type="entry name" value="PFU (PLAA family ubiquitin binding), C-terminal domain"/>
    <property type="match status" value="1"/>
</dbReference>
<evidence type="ECO:0000313" key="10">
    <source>
        <dbReference type="Proteomes" id="UP000789706"/>
    </source>
</evidence>
<feature type="repeat" description="WD" evidence="5">
    <location>
        <begin position="102"/>
        <end position="133"/>
    </location>
</feature>
<dbReference type="InterPro" id="IPR015155">
    <property type="entry name" value="PFU"/>
</dbReference>
<dbReference type="Pfam" id="PF09070">
    <property type="entry name" value="PFU"/>
    <property type="match status" value="1"/>
</dbReference>
<name>A0A9N8V2P4_9GLOM</name>
<feature type="repeat" description="WD" evidence="5">
    <location>
        <begin position="141"/>
        <end position="172"/>
    </location>
</feature>
<evidence type="ECO:0000259" key="7">
    <source>
        <dbReference type="PROSITE" id="PS51394"/>
    </source>
</evidence>
<dbReference type="OrthoDB" id="10265988at2759"/>
<dbReference type="PROSITE" id="PS51396">
    <property type="entry name" value="PUL"/>
    <property type="match status" value="1"/>
</dbReference>
<dbReference type="InterPro" id="IPR020472">
    <property type="entry name" value="WD40_PAC1"/>
</dbReference>
<feature type="repeat" description="WD" evidence="5">
    <location>
        <begin position="10"/>
        <end position="40"/>
    </location>
</feature>
<dbReference type="AlphaFoldDB" id="A0A9N8V2P4"/>
<reference evidence="9" key="1">
    <citation type="submission" date="2021-06" db="EMBL/GenBank/DDBJ databases">
        <authorList>
            <person name="Kallberg Y."/>
            <person name="Tangrot J."/>
            <person name="Rosling A."/>
        </authorList>
    </citation>
    <scope>NUCLEOTIDE SEQUENCE</scope>
    <source>
        <strain evidence="9">AZ414A</strain>
    </source>
</reference>
<evidence type="ECO:0000256" key="2">
    <source>
        <dbReference type="ARBA" id="ARBA00022490"/>
    </source>
</evidence>
<dbReference type="SUPFAM" id="SSF50978">
    <property type="entry name" value="WD40 repeat-like"/>
    <property type="match status" value="1"/>
</dbReference>
<comment type="caution">
    <text evidence="9">The sequence shown here is derived from an EMBL/GenBank/DDBJ whole genome shotgun (WGS) entry which is preliminary data.</text>
</comment>
<dbReference type="PROSITE" id="PS51394">
    <property type="entry name" value="PFU"/>
    <property type="match status" value="1"/>
</dbReference>
<feature type="compositionally biased region" description="Low complexity" evidence="6">
    <location>
        <begin position="473"/>
        <end position="489"/>
    </location>
</feature>
<dbReference type="Pfam" id="PF00400">
    <property type="entry name" value="WD40"/>
    <property type="match status" value="6"/>
</dbReference>
<dbReference type="GO" id="GO:0043130">
    <property type="term" value="F:ubiquitin binding"/>
    <property type="evidence" value="ECO:0007669"/>
    <property type="project" value="TreeGrafter"/>
</dbReference>
<feature type="region of interest" description="Disordered" evidence="6">
    <location>
        <begin position="432"/>
        <end position="489"/>
    </location>
</feature>
<dbReference type="PRINTS" id="PR00320">
    <property type="entry name" value="GPROTEINBRPT"/>
</dbReference>
<dbReference type="InterPro" id="IPR001680">
    <property type="entry name" value="WD40_rpt"/>
</dbReference>
<dbReference type="InterPro" id="IPR038122">
    <property type="entry name" value="PFU_sf"/>
</dbReference>
<evidence type="ECO:0000259" key="8">
    <source>
        <dbReference type="PROSITE" id="PS51396"/>
    </source>
</evidence>
<evidence type="ECO:0000256" key="4">
    <source>
        <dbReference type="ARBA" id="ARBA00022737"/>
    </source>
</evidence>
<keyword evidence="4" id="KW-0677">Repeat</keyword>
<feature type="repeat" description="WD" evidence="5">
    <location>
        <begin position="54"/>
        <end position="100"/>
    </location>
</feature>
<dbReference type="InterPro" id="IPR015943">
    <property type="entry name" value="WD40/YVTN_repeat-like_dom_sf"/>
</dbReference>
<gene>
    <name evidence="9" type="ORF">DEBURN_LOCUS707</name>
</gene>
<keyword evidence="2" id="KW-0963">Cytoplasm</keyword>
<dbReference type="PROSITE" id="PS50294">
    <property type="entry name" value="WD_REPEATS_REGION"/>
    <property type="match status" value="2"/>
</dbReference>
<feature type="compositionally biased region" description="Low complexity" evidence="6">
    <location>
        <begin position="451"/>
        <end position="466"/>
    </location>
</feature>
<evidence type="ECO:0000256" key="6">
    <source>
        <dbReference type="SAM" id="MobiDB-lite"/>
    </source>
</evidence>
<feature type="domain" description="PFU" evidence="7">
    <location>
        <begin position="340"/>
        <end position="435"/>
    </location>
</feature>
<dbReference type="Proteomes" id="UP000789706">
    <property type="component" value="Unassembled WGS sequence"/>
</dbReference>
<evidence type="ECO:0000256" key="5">
    <source>
        <dbReference type="PROSITE-ProRule" id="PRU00221"/>
    </source>
</evidence>
<proteinExistence type="predicted"/>